<proteinExistence type="inferred from homology"/>
<dbReference type="PANTHER" id="PTHR31793">
    <property type="entry name" value="4-HYDROXYBENZOYL-COA THIOESTERASE FAMILY MEMBER"/>
    <property type="match status" value="1"/>
</dbReference>
<accession>A0A1I1DEC8</accession>
<organism evidence="3 4">
    <name type="scientific">Zunongwangia mangrovi</name>
    <dbReference type="NCBI Taxonomy" id="1334022"/>
    <lineage>
        <taxon>Bacteria</taxon>
        <taxon>Pseudomonadati</taxon>
        <taxon>Bacteroidota</taxon>
        <taxon>Flavobacteriia</taxon>
        <taxon>Flavobacteriales</taxon>
        <taxon>Flavobacteriaceae</taxon>
        <taxon>Zunongwangia</taxon>
    </lineage>
</organism>
<name>A0A1I1DEC8_9FLAO</name>
<dbReference type="EMBL" id="FOKV01000001">
    <property type="protein sequence ID" value="SFB73305.1"/>
    <property type="molecule type" value="Genomic_DNA"/>
</dbReference>
<keyword evidence="4" id="KW-1185">Reference proteome</keyword>
<gene>
    <name evidence="3" type="ORF">SAMN04487907_101317</name>
</gene>
<dbReference type="InterPro" id="IPR050563">
    <property type="entry name" value="4-hydroxybenzoyl-CoA_TE"/>
</dbReference>
<keyword evidence="2 3" id="KW-0378">Hydrolase</keyword>
<evidence type="ECO:0000256" key="2">
    <source>
        <dbReference type="ARBA" id="ARBA00022801"/>
    </source>
</evidence>
<sequence>MYTKEFEIRWSDIDANRHLANTAYINFMSHTRMGFLMENGFGQKDLAKHNLGPVVFYEHVYYFREVFAGEPVKVSLQLKGLSEDGMYFEFVHNFYDSKGRNFASCEMMGGWIDLKARKLTGLPSELINNFDSLPHTEDFKVLTKEDTRKHGRKPKDVDPELLK</sequence>
<evidence type="ECO:0000313" key="4">
    <source>
        <dbReference type="Proteomes" id="UP000199438"/>
    </source>
</evidence>
<dbReference type="PANTHER" id="PTHR31793:SF27">
    <property type="entry name" value="NOVEL THIOESTERASE SUPERFAMILY DOMAIN AND SAPOSIN A-TYPE DOMAIN CONTAINING PROTEIN (0610012H03RIK)"/>
    <property type="match status" value="1"/>
</dbReference>
<dbReference type="GO" id="GO:0047617">
    <property type="term" value="F:fatty acyl-CoA hydrolase activity"/>
    <property type="evidence" value="ECO:0007669"/>
    <property type="project" value="TreeGrafter"/>
</dbReference>
<comment type="similarity">
    <text evidence="1">Belongs to the 4-hydroxybenzoyl-CoA thioesterase family.</text>
</comment>
<dbReference type="OrthoDB" id="760345at2"/>
<dbReference type="Gene3D" id="3.10.129.10">
    <property type="entry name" value="Hotdog Thioesterase"/>
    <property type="match status" value="1"/>
</dbReference>
<dbReference type="AlphaFoldDB" id="A0A1I1DEC8"/>
<dbReference type="Proteomes" id="UP000199438">
    <property type="component" value="Unassembled WGS sequence"/>
</dbReference>
<evidence type="ECO:0000256" key="1">
    <source>
        <dbReference type="ARBA" id="ARBA00005953"/>
    </source>
</evidence>
<dbReference type="SUPFAM" id="SSF54637">
    <property type="entry name" value="Thioesterase/thiol ester dehydrase-isomerase"/>
    <property type="match status" value="1"/>
</dbReference>
<dbReference type="InterPro" id="IPR029069">
    <property type="entry name" value="HotDog_dom_sf"/>
</dbReference>
<dbReference type="CDD" id="cd00586">
    <property type="entry name" value="4HBT"/>
    <property type="match status" value="1"/>
</dbReference>
<evidence type="ECO:0000313" key="3">
    <source>
        <dbReference type="EMBL" id="SFB73305.1"/>
    </source>
</evidence>
<dbReference type="STRING" id="1334022.SAMN04487907_101317"/>
<reference evidence="4" key="1">
    <citation type="submission" date="2016-10" db="EMBL/GenBank/DDBJ databases">
        <authorList>
            <person name="Varghese N."/>
            <person name="Submissions S."/>
        </authorList>
    </citation>
    <scope>NUCLEOTIDE SEQUENCE [LARGE SCALE GENOMIC DNA]</scope>
    <source>
        <strain evidence="4">DSM 24499</strain>
    </source>
</reference>
<dbReference type="RefSeq" id="WP_092539641.1">
    <property type="nucleotide sequence ID" value="NZ_FOKV01000001.1"/>
</dbReference>
<protein>
    <submittedName>
        <fullName evidence="3">Acyl-CoA thioester hydrolase</fullName>
    </submittedName>
</protein>
<dbReference type="Pfam" id="PF13279">
    <property type="entry name" value="4HBT_2"/>
    <property type="match status" value="1"/>
</dbReference>